<name>A0A1H4RPT3_9BRAD</name>
<dbReference type="PANTHER" id="PTHR18968:SF13">
    <property type="entry name" value="ACETOLACTATE SYNTHASE CATALYTIC SUBUNIT, MITOCHONDRIAL"/>
    <property type="match status" value="1"/>
</dbReference>
<dbReference type="Gene3D" id="3.40.50.970">
    <property type="match status" value="2"/>
</dbReference>
<dbReference type="SUPFAM" id="SSF52518">
    <property type="entry name" value="Thiamin diphosphate-binding fold (THDP-binding)"/>
    <property type="match status" value="2"/>
</dbReference>
<dbReference type="Proteomes" id="UP000198992">
    <property type="component" value="Unassembled WGS sequence"/>
</dbReference>
<evidence type="ECO:0000256" key="2">
    <source>
        <dbReference type="ARBA" id="ARBA00023052"/>
    </source>
</evidence>
<dbReference type="InterPro" id="IPR012001">
    <property type="entry name" value="Thiamin_PyroP_enz_TPP-bd_dom"/>
</dbReference>
<dbReference type="AlphaFoldDB" id="A0A1H4RPT3"/>
<dbReference type="InterPro" id="IPR011766">
    <property type="entry name" value="TPP_enzyme_TPP-bd"/>
</dbReference>
<dbReference type="GO" id="GO:0003984">
    <property type="term" value="F:acetolactate synthase activity"/>
    <property type="evidence" value="ECO:0007669"/>
    <property type="project" value="TreeGrafter"/>
</dbReference>
<feature type="domain" description="Thiamine pyrophosphate enzyme TPP-binding" evidence="5">
    <location>
        <begin position="413"/>
        <end position="560"/>
    </location>
</feature>
<organism evidence="7 8">
    <name type="scientific">Bradyrhizobium erythrophlei</name>
    <dbReference type="NCBI Taxonomy" id="1437360"/>
    <lineage>
        <taxon>Bacteria</taxon>
        <taxon>Pseudomonadati</taxon>
        <taxon>Pseudomonadota</taxon>
        <taxon>Alphaproteobacteria</taxon>
        <taxon>Hyphomicrobiales</taxon>
        <taxon>Nitrobacteraceae</taxon>
        <taxon>Bradyrhizobium</taxon>
    </lineage>
</organism>
<dbReference type="GO" id="GO:0009099">
    <property type="term" value="P:L-valine biosynthetic process"/>
    <property type="evidence" value="ECO:0007669"/>
    <property type="project" value="TreeGrafter"/>
</dbReference>
<dbReference type="InterPro" id="IPR045229">
    <property type="entry name" value="TPP_enz"/>
</dbReference>
<dbReference type="CDD" id="cd00568">
    <property type="entry name" value="TPP_enzymes"/>
    <property type="match status" value="1"/>
</dbReference>
<dbReference type="Pfam" id="PF00205">
    <property type="entry name" value="TPP_enzyme_M"/>
    <property type="match status" value="1"/>
</dbReference>
<proteinExistence type="inferred from homology"/>
<dbReference type="CDD" id="cd07035">
    <property type="entry name" value="TPP_PYR_POX_like"/>
    <property type="match status" value="1"/>
</dbReference>
<dbReference type="Pfam" id="PF02775">
    <property type="entry name" value="TPP_enzyme_C"/>
    <property type="match status" value="1"/>
</dbReference>
<dbReference type="InterPro" id="IPR029061">
    <property type="entry name" value="THDP-binding"/>
</dbReference>
<evidence type="ECO:0000313" key="7">
    <source>
        <dbReference type="EMBL" id="SEC33818.1"/>
    </source>
</evidence>
<evidence type="ECO:0000313" key="8">
    <source>
        <dbReference type="Proteomes" id="UP000198992"/>
    </source>
</evidence>
<dbReference type="GO" id="GO:0009097">
    <property type="term" value="P:isoleucine biosynthetic process"/>
    <property type="evidence" value="ECO:0007669"/>
    <property type="project" value="TreeGrafter"/>
</dbReference>
<dbReference type="OrthoDB" id="4494979at2"/>
<dbReference type="InterPro" id="IPR012000">
    <property type="entry name" value="Thiamin_PyroP_enz_cen_dom"/>
</dbReference>
<evidence type="ECO:0000256" key="3">
    <source>
        <dbReference type="RuleBase" id="RU362132"/>
    </source>
</evidence>
<evidence type="ECO:0000259" key="5">
    <source>
        <dbReference type="Pfam" id="PF02775"/>
    </source>
</evidence>
<evidence type="ECO:0000259" key="4">
    <source>
        <dbReference type="Pfam" id="PF00205"/>
    </source>
</evidence>
<feature type="domain" description="Thiamine pyrophosphate enzyme N-terminal TPP-binding" evidence="6">
    <location>
        <begin position="9"/>
        <end position="116"/>
    </location>
</feature>
<dbReference type="GO" id="GO:0030976">
    <property type="term" value="F:thiamine pyrophosphate binding"/>
    <property type="evidence" value="ECO:0007669"/>
    <property type="project" value="InterPro"/>
</dbReference>
<accession>A0A1H4RPT3</accession>
<dbReference type="Gene3D" id="3.40.50.1220">
    <property type="entry name" value="TPP-binding domain"/>
    <property type="match status" value="1"/>
</dbReference>
<protein>
    <submittedName>
        <fullName evidence="7">Acetolactate synthase-1/2/3 large subunit</fullName>
    </submittedName>
</protein>
<dbReference type="RefSeq" id="WP_092115022.1">
    <property type="nucleotide sequence ID" value="NZ_FNTH01000001.1"/>
</dbReference>
<dbReference type="SUPFAM" id="SSF52467">
    <property type="entry name" value="DHS-like NAD/FAD-binding domain"/>
    <property type="match status" value="1"/>
</dbReference>
<evidence type="ECO:0000256" key="1">
    <source>
        <dbReference type="ARBA" id="ARBA00007812"/>
    </source>
</evidence>
<comment type="similarity">
    <text evidence="1 3">Belongs to the TPP enzyme family.</text>
</comment>
<feature type="domain" description="Thiamine pyrophosphate enzyme central" evidence="4">
    <location>
        <begin position="201"/>
        <end position="346"/>
    </location>
</feature>
<dbReference type="GO" id="GO:0005948">
    <property type="term" value="C:acetolactate synthase complex"/>
    <property type="evidence" value="ECO:0007669"/>
    <property type="project" value="TreeGrafter"/>
</dbReference>
<dbReference type="InterPro" id="IPR029035">
    <property type="entry name" value="DHS-like_NAD/FAD-binding_dom"/>
</dbReference>
<evidence type="ECO:0000259" key="6">
    <source>
        <dbReference type="Pfam" id="PF02776"/>
    </source>
</evidence>
<dbReference type="Pfam" id="PF02776">
    <property type="entry name" value="TPP_enzyme_N"/>
    <property type="match status" value="1"/>
</dbReference>
<dbReference type="GO" id="GO:0050660">
    <property type="term" value="F:flavin adenine dinucleotide binding"/>
    <property type="evidence" value="ECO:0007669"/>
    <property type="project" value="TreeGrafter"/>
</dbReference>
<dbReference type="PANTHER" id="PTHR18968">
    <property type="entry name" value="THIAMINE PYROPHOSPHATE ENZYMES"/>
    <property type="match status" value="1"/>
</dbReference>
<keyword evidence="2 3" id="KW-0786">Thiamine pyrophosphate</keyword>
<dbReference type="EMBL" id="FNTH01000001">
    <property type="protein sequence ID" value="SEC33818.1"/>
    <property type="molecule type" value="Genomic_DNA"/>
</dbReference>
<reference evidence="7 8" key="1">
    <citation type="submission" date="2016-10" db="EMBL/GenBank/DDBJ databases">
        <authorList>
            <person name="de Groot N.N."/>
        </authorList>
    </citation>
    <scope>NUCLEOTIDE SEQUENCE [LARGE SCALE GENOMIC DNA]</scope>
    <source>
        <strain evidence="7 8">MT12</strain>
    </source>
</reference>
<dbReference type="GO" id="GO:0000287">
    <property type="term" value="F:magnesium ion binding"/>
    <property type="evidence" value="ECO:0007669"/>
    <property type="project" value="InterPro"/>
</dbReference>
<gene>
    <name evidence="7" type="ORF">SAMN05444164_1594</name>
</gene>
<sequence>MSKPPNAIEFVLGALKQEGISHVFMVPGGLIDGFLTEFGDVTGVKAVVAAHEGGAGFMADGYARASGRFGVCLGIGGPGAANLVAALANAYADESPILAVTGEVQSDWEGRGSFQDGSGTGMNDVALMRPVTAFAQEVPAVSLLPHHLHVALRTMVGDSPRPVFLSLPQDLHERPVTEAYRPLQYGLATPPRVLDREAAAAARALLTAGPRIAILAGNGCVRSGATEDLVRLADSCGIPVATTLRAKGVIPEDHRLSLGVFGYGGTRHSTLALTPDDDTGPNSPPAADVKADVLLILGSGLSQRDTMSWSPNLPAVTVQVDIDACEFGRDYAVTGSVVGDAREFVRWMLDDEPVRSTLAGTRAARDAWTARIRAMPRLYDVANTRSNAVPIHPARAVADLRQVAPRDCVLLVDSGAHRVFGGHYWQSHGPSAYLTATAMAPMGWAIPAAIGAKLARPELPCAVITGDGCMLMHGIEIQTAARHGLAIVYVVINNGALGNVYLRAKQMSPAAAELSLLRTHDWVQFARSLGADGVVVEQPGDLVGAFEHAFRSGGTFIVDVRCDRDATTPVGPWNRAKVASLD</sequence>